<dbReference type="EMBL" id="JBDKXB010000011">
    <property type="protein sequence ID" value="MEY6432748.1"/>
    <property type="molecule type" value="Genomic_DNA"/>
</dbReference>
<accession>A0ABV4BHK4</accession>
<reference evidence="1 2" key="1">
    <citation type="submission" date="2024-05" db="EMBL/GenBank/DDBJ databases">
        <title>Genome Sequence and Characterization of the New Strain Purple Sulfur Bacterium of Genus Thioalkalicoccus.</title>
        <authorList>
            <person name="Bryantseva I.A."/>
            <person name="Kyndt J.A."/>
            <person name="Imhoff J.F."/>
        </authorList>
    </citation>
    <scope>NUCLEOTIDE SEQUENCE [LARGE SCALE GENOMIC DNA]</scope>
    <source>
        <strain evidence="1 2">Um2</strain>
    </source>
</reference>
<name>A0ABV4BHK4_9GAMM</name>
<organism evidence="1 2">
    <name type="scientific">Thioalkalicoccus limnaeus</name>
    <dbReference type="NCBI Taxonomy" id="120681"/>
    <lineage>
        <taxon>Bacteria</taxon>
        <taxon>Pseudomonadati</taxon>
        <taxon>Pseudomonadota</taxon>
        <taxon>Gammaproteobacteria</taxon>
        <taxon>Chromatiales</taxon>
        <taxon>Chromatiaceae</taxon>
        <taxon>Thioalkalicoccus</taxon>
    </lineage>
</organism>
<dbReference type="PROSITE" id="PS51257">
    <property type="entry name" value="PROKAR_LIPOPROTEIN"/>
    <property type="match status" value="1"/>
</dbReference>
<dbReference type="RefSeq" id="WP_369667132.1">
    <property type="nucleotide sequence ID" value="NZ_JBDKXB010000011.1"/>
</dbReference>
<sequence>MHAVLRRSRLFIVAAVLTLILAAGCTRVQLAYNTADFFIERYANGYLALDSVQLAGWRPTLNETLNQHRNEELPYLAAFFDMAWRGVRDGLTEATVDCLFDRFEEIYGRHSLLAVDLATPLFANASPRQVRQLDERFREDAAKAERDRQRTERSADKRAERYAESAAWWIGPLSAEQRRIVADVTARIPDTSGLWEPYRTTKQRELLRLMQGGAGEDEIRRFLHHWLVEYRDAPAELQQAAAGIRTGVAELFLRLDATLSPAQRERFADRLKTFRDDFMKLQQRRPQMVPLHCA</sequence>
<evidence type="ECO:0000313" key="1">
    <source>
        <dbReference type="EMBL" id="MEY6432748.1"/>
    </source>
</evidence>
<comment type="caution">
    <text evidence="1">The sequence shown here is derived from an EMBL/GenBank/DDBJ whole genome shotgun (WGS) entry which is preliminary data.</text>
</comment>
<gene>
    <name evidence="1" type="ORF">ABC977_10055</name>
</gene>
<dbReference type="Pfam" id="PF19795">
    <property type="entry name" value="DUF6279"/>
    <property type="match status" value="1"/>
</dbReference>
<protein>
    <submittedName>
        <fullName evidence="1">DUF6279 family lipoprotein</fullName>
    </submittedName>
</protein>
<keyword evidence="1" id="KW-0449">Lipoprotein</keyword>
<dbReference type="Proteomes" id="UP001564408">
    <property type="component" value="Unassembled WGS sequence"/>
</dbReference>
<keyword evidence="2" id="KW-1185">Reference proteome</keyword>
<evidence type="ECO:0000313" key="2">
    <source>
        <dbReference type="Proteomes" id="UP001564408"/>
    </source>
</evidence>
<proteinExistence type="predicted"/>